<evidence type="ECO:0000256" key="1">
    <source>
        <dbReference type="SAM" id="Phobius"/>
    </source>
</evidence>
<name>A0A9Q5N8Z0_SANBA</name>
<evidence type="ECO:0000313" key="3">
    <source>
        <dbReference type="Proteomes" id="UP000757232"/>
    </source>
</evidence>
<organism evidence="2 3">
    <name type="scientific">Sanghuangporus baumii</name>
    <name type="common">Phellinus baumii</name>
    <dbReference type="NCBI Taxonomy" id="108892"/>
    <lineage>
        <taxon>Eukaryota</taxon>
        <taxon>Fungi</taxon>
        <taxon>Dikarya</taxon>
        <taxon>Basidiomycota</taxon>
        <taxon>Agaricomycotina</taxon>
        <taxon>Agaricomycetes</taxon>
        <taxon>Hymenochaetales</taxon>
        <taxon>Hymenochaetaceae</taxon>
        <taxon>Sanghuangporus</taxon>
    </lineage>
</organism>
<feature type="transmembrane region" description="Helical" evidence="1">
    <location>
        <begin position="107"/>
        <end position="129"/>
    </location>
</feature>
<accession>A0A9Q5N8Z0</accession>
<feature type="transmembrane region" description="Helical" evidence="1">
    <location>
        <begin position="183"/>
        <end position="211"/>
    </location>
</feature>
<dbReference type="PANTHER" id="PTHR33979">
    <property type="entry name" value="OS02G0221600 PROTEIN"/>
    <property type="match status" value="1"/>
</dbReference>
<keyword evidence="3" id="KW-1185">Reference proteome</keyword>
<dbReference type="Pfam" id="PF13398">
    <property type="entry name" value="Peptidase_M50B"/>
    <property type="match status" value="1"/>
</dbReference>
<evidence type="ECO:0000313" key="2">
    <source>
        <dbReference type="EMBL" id="OCB91110.1"/>
    </source>
</evidence>
<keyword evidence="1" id="KW-0812">Transmembrane</keyword>
<sequence>MPYVDELEVRDFADFTTLYPRDVRSRLTPTDTQRTTLIVAACYIVAIAILWHVPVLSWIIYPFKLLTVGFHEMSHAIAGILTCAHIESVELDPDEGGATRMSGGVPFITLPAGYLGSSFIGACLIACGFNINASKVASLVLAAFFLFTLWWARRNLLTWVLILGMSGLIVAFWFIKDAVALRFLVLFIGVMSCMYVLWDVIAGILVGLVAFKVHFNSFCTHFPMSLMMRSFNAIQQSQEQQESDSENFLPTPGSSSAGLPSPARLLSSWSVYLVSLASSAFLVASGL</sequence>
<keyword evidence="1" id="KW-0472">Membrane</keyword>
<protein>
    <recommendedName>
        <fullName evidence="4">Peptidase M50B-like-domain-containing protein</fullName>
    </recommendedName>
</protein>
<dbReference type="PANTHER" id="PTHR33979:SF2">
    <property type="entry name" value="PEPTIDASE M50B-LIKE-DOMAIN-CONTAINING PROTEIN"/>
    <property type="match status" value="1"/>
</dbReference>
<feature type="transmembrane region" description="Helical" evidence="1">
    <location>
        <begin position="36"/>
        <end position="61"/>
    </location>
</feature>
<dbReference type="InterPro" id="IPR049500">
    <property type="entry name" value="Peptidase_M50B-like"/>
</dbReference>
<gene>
    <name evidence="2" type="ORF">A7U60_g1675</name>
</gene>
<comment type="caution">
    <text evidence="2">The sequence shown here is derived from an EMBL/GenBank/DDBJ whole genome shotgun (WGS) entry which is preliminary data.</text>
</comment>
<proteinExistence type="predicted"/>
<dbReference type="Proteomes" id="UP000757232">
    <property type="component" value="Unassembled WGS sequence"/>
</dbReference>
<feature type="transmembrane region" description="Helical" evidence="1">
    <location>
        <begin position="136"/>
        <end position="152"/>
    </location>
</feature>
<reference evidence="2" key="1">
    <citation type="submission" date="2016-06" db="EMBL/GenBank/DDBJ databases">
        <title>Draft Genome sequence of the fungus Inonotus baumii.</title>
        <authorList>
            <person name="Zhu H."/>
            <person name="Lin W."/>
        </authorList>
    </citation>
    <scope>NUCLEOTIDE SEQUENCE</scope>
    <source>
        <strain evidence="2">821</strain>
    </source>
</reference>
<dbReference type="AlphaFoldDB" id="A0A9Q5N8Z0"/>
<feature type="transmembrane region" description="Helical" evidence="1">
    <location>
        <begin position="158"/>
        <end position="176"/>
    </location>
</feature>
<evidence type="ECO:0008006" key="4">
    <source>
        <dbReference type="Google" id="ProtNLM"/>
    </source>
</evidence>
<dbReference type="OrthoDB" id="40823at2759"/>
<dbReference type="EMBL" id="LNZH02000106">
    <property type="protein sequence ID" value="OCB91110.1"/>
    <property type="molecule type" value="Genomic_DNA"/>
</dbReference>
<keyword evidence="1" id="KW-1133">Transmembrane helix</keyword>